<dbReference type="PROSITE" id="PS50928">
    <property type="entry name" value="ABC_TM1"/>
    <property type="match status" value="1"/>
</dbReference>
<keyword evidence="10" id="KW-1185">Reference proteome</keyword>
<dbReference type="SUPFAM" id="SSF160964">
    <property type="entry name" value="MalF N-terminal region-like"/>
    <property type="match status" value="1"/>
</dbReference>
<comment type="similarity">
    <text evidence="7">Belongs to the binding-protein-dependent transport system permease family.</text>
</comment>
<evidence type="ECO:0000313" key="10">
    <source>
        <dbReference type="Proteomes" id="UP001652338"/>
    </source>
</evidence>
<feature type="transmembrane region" description="Helical" evidence="7">
    <location>
        <begin position="16"/>
        <end position="38"/>
    </location>
</feature>
<dbReference type="Proteomes" id="UP001652338">
    <property type="component" value="Unassembled WGS sequence"/>
</dbReference>
<dbReference type="Gene3D" id="1.10.3720.10">
    <property type="entry name" value="MetI-like"/>
    <property type="match status" value="1"/>
</dbReference>
<comment type="subcellular location">
    <subcellularLocation>
        <location evidence="1 7">Cell membrane</location>
        <topology evidence="1 7">Multi-pass membrane protein</topology>
    </subcellularLocation>
</comment>
<protein>
    <submittedName>
        <fullName evidence="9">Sugar ABC transporter permease</fullName>
    </submittedName>
</protein>
<evidence type="ECO:0000259" key="8">
    <source>
        <dbReference type="PROSITE" id="PS50928"/>
    </source>
</evidence>
<accession>A0ABT2SNL1</accession>
<dbReference type="RefSeq" id="WP_262655367.1">
    <property type="nucleotide sequence ID" value="NZ_JAOQKE010000018.1"/>
</dbReference>
<feature type="transmembrane region" description="Helical" evidence="7">
    <location>
        <begin position="114"/>
        <end position="136"/>
    </location>
</feature>
<dbReference type="InterPro" id="IPR051393">
    <property type="entry name" value="ABC_transporter_permease"/>
</dbReference>
<name>A0ABT2SNL1_9FIRM</name>
<feature type="domain" description="ABC transmembrane type-1" evidence="8">
    <location>
        <begin position="76"/>
        <end position="288"/>
    </location>
</feature>
<reference evidence="9 10" key="1">
    <citation type="journal article" date="2021" name="ISME Commun">
        <title>Automated analysis of genomic sequences facilitates high-throughput and comprehensive description of bacteria.</title>
        <authorList>
            <person name="Hitch T.C.A."/>
        </authorList>
    </citation>
    <scope>NUCLEOTIDE SEQUENCE [LARGE SCALE GENOMIC DNA]</scope>
    <source>
        <strain evidence="9 10">Sanger_29</strain>
    </source>
</reference>
<gene>
    <name evidence="9" type="ORF">OCV47_12255</name>
</gene>
<evidence type="ECO:0000313" key="9">
    <source>
        <dbReference type="EMBL" id="MCU6726101.1"/>
    </source>
</evidence>
<dbReference type="PANTHER" id="PTHR30193:SF37">
    <property type="entry name" value="INNER MEMBRANE ABC TRANSPORTER PERMEASE PROTEIN YCJO"/>
    <property type="match status" value="1"/>
</dbReference>
<dbReference type="InterPro" id="IPR035906">
    <property type="entry name" value="MetI-like_sf"/>
</dbReference>
<feature type="transmembrane region" description="Helical" evidence="7">
    <location>
        <begin position="267"/>
        <end position="290"/>
    </location>
</feature>
<evidence type="ECO:0000256" key="1">
    <source>
        <dbReference type="ARBA" id="ARBA00004651"/>
    </source>
</evidence>
<evidence type="ECO:0000256" key="5">
    <source>
        <dbReference type="ARBA" id="ARBA00022989"/>
    </source>
</evidence>
<proteinExistence type="inferred from homology"/>
<keyword evidence="6 7" id="KW-0472">Membrane</keyword>
<feature type="transmembrane region" description="Helical" evidence="7">
    <location>
        <begin position="80"/>
        <end position="102"/>
    </location>
</feature>
<evidence type="ECO:0000256" key="7">
    <source>
        <dbReference type="RuleBase" id="RU363032"/>
    </source>
</evidence>
<evidence type="ECO:0000256" key="2">
    <source>
        <dbReference type="ARBA" id="ARBA00022448"/>
    </source>
</evidence>
<sequence length="299" mass="33707">MNQSSSVKRRTRREAFLGWLLLAPALIIMIIFTVYPVIRSLVLSFTKYNMGMAAPEFVGIENYARLASQDLFWKVMGNTIFFALITVIPSMIIGLGLAMLVNRKGKHIGFIRTTFFYPSVMPMIAIASIWLFIYMANNGLFDQLLQRFGFPAMNVLSNKKTVLPSMAVMYVWREAGYLMIFFLSGLQSINQDVLEAASIDGATGWATFRHITVPLLAPTTLFVSTIAFTNCFKLADQVIIMTEGAPNNASTLLLYYIYQQGFTNMRYGLSSALTIIMLLLLLVVSLPRFFSQDKKIHYS</sequence>
<evidence type="ECO:0000256" key="4">
    <source>
        <dbReference type="ARBA" id="ARBA00022692"/>
    </source>
</evidence>
<evidence type="ECO:0000256" key="3">
    <source>
        <dbReference type="ARBA" id="ARBA00022475"/>
    </source>
</evidence>
<evidence type="ECO:0000256" key="6">
    <source>
        <dbReference type="ARBA" id="ARBA00023136"/>
    </source>
</evidence>
<keyword evidence="2 7" id="KW-0813">Transport</keyword>
<keyword evidence="5 7" id="KW-1133">Transmembrane helix</keyword>
<dbReference type="Pfam" id="PF00528">
    <property type="entry name" value="BPD_transp_1"/>
    <property type="match status" value="1"/>
</dbReference>
<organism evidence="9 10">
    <name type="scientific">Muricoprocola aceti</name>
    <dbReference type="NCBI Taxonomy" id="2981772"/>
    <lineage>
        <taxon>Bacteria</taxon>
        <taxon>Bacillati</taxon>
        <taxon>Bacillota</taxon>
        <taxon>Clostridia</taxon>
        <taxon>Lachnospirales</taxon>
        <taxon>Lachnospiraceae</taxon>
        <taxon>Muricoprocola</taxon>
    </lineage>
</organism>
<keyword evidence="4 7" id="KW-0812">Transmembrane</keyword>
<dbReference type="CDD" id="cd06261">
    <property type="entry name" value="TM_PBP2"/>
    <property type="match status" value="1"/>
</dbReference>
<keyword evidence="3" id="KW-1003">Cell membrane</keyword>
<dbReference type="SUPFAM" id="SSF161098">
    <property type="entry name" value="MetI-like"/>
    <property type="match status" value="1"/>
</dbReference>
<dbReference type="PANTHER" id="PTHR30193">
    <property type="entry name" value="ABC TRANSPORTER PERMEASE PROTEIN"/>
    <property type="match status" value="1"/>
</dbReference>
<dbReference type="EMBL" id="JAOQKE010000018">
    <property type="protein sequence ID" value="MCU6726101.1"/>
    <property type="molecule type" value="Genomic_DNA"/>
</dbReference>
<dbReference type="InterPro" id="IPR000515">
    <property type="entry name" value="MetI-like"/>
</dbReference>
<comment type="caution">
    <text evidence="9">The sequence shown here is derived from an EMBL/GenBank/DDBJ whole genome shotgun (WGS) entry which is preliminary data.</text>
</comment>